<evidence type="ECO:0000256" key="2">
    <source>
        <dbReference type="ARBA" id="ARBA00010157"/>
    </source>
</evidence>
<evidence type="ECO:0000256" key="5">
    <source>
        <dbReference type="ARBA" id="ARBA00022989"/>
    </source>
</evidence>
<name>A0ABY8CG48_9GAMM</name>
<feature type="transmembrane region" description="Helical" evidence="7">
    <location>
        <begin position="264"/>
        <end position="284"/>
    </location>
</feature>
<evidence type="ECO:0000256" key="6">
    <source>
        <dbReference type="ARBA" id="ARBA00023136"/>
    </source>
</evidence>
<evidence type="ECO:0000313" key="10">
    <source>
        <dbReference type="Proteomes" id="UP001222275"/>
    </source>
</evidence>
<keyword evidence="6 7" id="KW-0472">Membrane</keyword>
<feature type="transmembrane region" description="Helical" evidence="7">
    <location>
        <begin position="328"/>
        <end position="354"/>
    </location>
</feature>
<feature type="transmembrane region" description="Helical" evidence="7">
    <location>
        <begin position="88"/>
        <end position="111"/>
    </location>
</feature>
<gene>
    <name evidence="9" type="ORF">NR989_05405</name>
</gene>
<sequence length="393" mass="43714">MAHNKTKLLMSWVLISGLVLSGMVYLDFSPMLEDFILLSTSLLVMSLVVGYLLESPKVALLQLGLSIYIVGMTFGGLGWLGYGLTQESLLGLVVLITLMSSNLVHILSTLLREMARGLFQYDAVAEALKLNTSPIFLSNLTTALGFIMAAWVDSSYSSLAWLVVIGVLFSFLITISWLPMVLLNWLLEFRVGNSADRHGLLFLANWLLENPLYRTLIIVLGLLLSVLLIFVNYELLSEFEQLLWLVGIFGVLFLLFWQSLSMALMNLVINFLALLTAVASYVLLTGEAKWVLLLWMVPLGIIVDDGIHFFSRYARAKYTVFSDPKSAVIFAMASVGRPIWITSWVLFSGLAVLLLSESRMVFEASLLTMLALVVATFFILTVLPALLMSSKRK</sequence>
<feature type="transmembrane region" description="Helical" evidence="7">
    <location>
        <begin position="60"/>
        <end position="82"/>
    </location>
</feature>
<evidence type="ECO:0000313" key="9">
    <source>
        <dbReference type="EMBL" id="WEJ63690.1"/>
    </source>
</evidence>
<feature type="transmembrane region" description="Helical" evidence="7">
    <location>
        <begin position="290"/>
        <end position="307"/>
    </location>
</feature>
<reference evidence="9 10" key="1">
    <citation type="submission" date="2022-06" db="EMBL/GenBank/DDBJ databases">
        <title>Thiomicrohabdus sp. nov, an obligately chemolithoautotrophic, sulfur-oxidizing bacterium isolated from beach of Guanyin Mountain. Amoy.</title>
        <authorList>
            <person name="Zhu H."/>
        </authorList>
    </citation>
    <scope>NUCLEOTIDE SEQUENCE [LARGE SCALE GENOMIC DNA]</scope>
    <source>
        <strain evidence="9 10">XGS-01</strain>
    </source>
</reference>
<keyword evidence="3" id="KW-1003">Cell membrane</keyword>
<feature type="transmembrane region" description="Helical" evidence="7">
    <location>
        <begin position="132"/>
        <end position="152"/>
    </location>
</feature>
<dbReference type="RefSeq" id="WP_275595945.1">
    <property type="nucleotide sequence ID" value="NZ_CP102381.1"/>
</dbReference>
<evidence type="ECO:0000256" key="7">
    <source>
        <dbReference type="SAM" id="Phobius"/>
    </source>
</evidence>
<evidence type="ECO:0000259" key="8">
    <source>
        <dbReference type="Pfam" id="PF03176"/>
    </source>
</evidence>
<feature type="transmembrane region" description="Helical" evidence="7">
    <location>
        <begin position="212"/>
        <end position="233"/>
    </location>
</feature>
<feature type="transmembrane region" description="Helical" evidence="7">
    <location>
        <begin position="239"/>
        <end position="257"/>
    </location>
</feature>
<proteinExistence type="inferred from homology"/>
<keyword evidence="10" id="KW-1185">Reference proteome</keyword>
<feature type="transmembrane region" description="Helical" evidence="7">
    <location>
        <begin position="12"/>
        <end position="29"/>
    </location>
</feature>
<dbReference type="EMBL" id="CP102381">
    <property type="protein sequence ID" value="WEJ63690.1"/>
    <property type="molecule type" value="Genomic_DNA"/>
</dbReference>
<accession>A0ABY8CG48</accession>
<dbReference type="Proteomes" id="UP001222275">
    <property type="component" value="Chromosome"/>
</dbReference>
<dbReference type="Gene3D" id="1.20.1640.10">
    <property type="entry name" value="Multidrug efflux transporter AcrB transmembrane domain"/>
    <property type="match status" value="2"/>
</dbReference>
<dbReference type="Pfam" id="PF03176">
    <property type="entry name" value="MMPL"/>
    <property type="match status" value="1"/>
</dbReference>
<dbReference type="InterPro" id="IPR004869">
    <property type="entry name" value="MMPL_dom"/>
</dbReference>
<organism evidence="9 10">
    <name type="scientific">Thiomicrorhabdus lithotrophica</name>
    <dbReference type="NCBI Taxonomy" id="2949997"/>
    <lineage>
        <taxon>Bacteria</taxon>
        <taxon>Pseudomonadati</taxon>
        <taxon>Pseudomonadota</taxon>
        <taxon>Gammaproteobacteria</taxon>
        <taxon>Thiotrichales</taxon>
        <taxon>Piscirickettsiaceae</taxon>
        <taxon>Thiomicrorhabdus</taxon>
    </lineage>
</organism>
<comment type="subcellular location">
    <subcellularLocation>
        <location evidence="1">Cell membrane</location>
        <topology evidence="1">Multi-pass membrane protein</topology>
    </subcellularLocation>
</comment>
<feature type="transmembrane region" description="Helical" evidence="7">
    <location>
        <begin position="366"/>
        <end position="387"/>
    </location>
</feature>
<dbReference type="PANTHER" id="PTHR33406">
    <property type="entry name" value="MEMBRANE PROTEIN MJ1562-RELATED"/>
    <property type="match status" value="1"/>
</dbReference>
<protein>
    <submittedName>
        <fullName evidence="9">MMPL family transporter</fullName>
    </submittedName>
</protein>
<comment type="similarity">
    <text evidence="2">Belongs to the resistance-nodulation-cell division (RND) (TC 2.A.6) family. MmpL subfamily.</text>
</comment>
<dbReference type="SUPFAM" id="SSF82866">
    <property type="entry name" value="Multidrug efflux transporter AcrB transmembrane domain"/>
    <property type="match status" value="2"/>
</dbReference>
<evidence type="ECO:0000256" key="4">
    <source>
        <dbReference type="ARBA" id="ARBA00022692"/>
    </source>
</evidence>
<keyword evidence="5 7" id="KW-1133">Transmembrane helix</keyword>
<dbReference type="InterPro" id="IPR050545">
    <property type="entry name" value="Mycobact_MmpL"/>
</dbReference>
<keyword evidence="4 7" id="KW-0812">Transmembrane</keyword>
<feature type="transmembrane region" description="Helical" evidence="7">
    <location>
        <begin position="158"/>
        <end position="187"/>
    </location>
</feature>
<evidence type="ECO:0000256" key="3">
    <source>
        <dbReference type="ARBA" id="ARBA00022475"/>
    </source>
</evidence>
<evidence type="ECO:0000256" key="1">
    <source>
        <dbReference type="ARBA" id="ARBA00004651"/>
    </source>
</evidence>
<feature type="domain" description="Membrane transport protein MMPL" evidence="8">
    <location>
        <begin position="246"/>
        <end position="388"/>
    </location>
</feature>
<dbReference type="PANTHER" id="PTHR33406:SF6">
    <property type="entry name" value="MEMBRANE PROTEIN YDGH-RELATED"/>
    <property type="match status" value="1"/>
</dbReference>
<feature type="transmembrane region" description="Helical" evidence="7">
    <location>
        <begin position="35"/>
        <end position="53"/>
    </location>
</feature>